<dbReference type="FunFam" id="3.40.470.10:FF:000005">
    <property type="entry name" value="Single-strand selective monofunctional uracil DNA glycosylase"/>
    <property type="match status" value="1"/>
</dbReference>
<dbReference type="InterPro" id="IPR016193">
    <property type="entry name" value="Cytidine_deaminase-like"/>
</dbReference>
<reference evidence="10 12" key="1">
    <citation type="journal article" date="2010" name="BMC Genomics">
        <title>Combination of measures distinguishes pre-miRNAs from other stem-loops in the genome of the newly sequenced Anopheles darlingi.</title>
        <authorList>
            <person name="Mendes N.D."/>
            <person name="Freitas A.T."/>
            <person name="Vasconcelos A.T."/>
            <person name="Sagot M.F."/>
        </authorList>
    </citation>
    <scope>NUCLEOTIDE SEQUENCE</scope>
</reference>
<dbReference type="CDD" id="cd19374">
    <property type="entry name" value="UDG-F3_SMUG1-like"/>
    <property type="match status" value="1"/>
</dbReference>
<keyword evidence="7" id="KW-0539">Nucleus</keyword>
<dbReference type="GO" id="GO:0005634">
    <property type="term" value="C:nucleus"/>
    <property type="evidence" value="ECO:0007669"/>
    <property type="project" value="UniProtKB-SubCell"/>
</dbReference>
<evidence type="ECO:0000256" key="7">
    <source>
        <dbReference type="ARBA" id="ARBA00023242"/>
    </source>
</evidence>
<feature type="region of interest" description="Disordered" evidence="8">
    <location>
        <begin position="1"/>
        <end position="25"/>
    </location>
</feature>
<dbReference type="InterPro" id="IPR036895">
    <property type="entry name" value="Uracil-DNA_glycosylase-like_sf"/>
</dbReference>
<sequence length="475" mass="52723">MLRKKQKLDDQNEPSPAPAAGEFTLSRFANTPKPKLTHASHLTSKIVTVAEGQPQEVDKSDAQEVANGSTEPYWQQVYRIELKLSADLRNVSLPDEVAACYDPIAYADEIHRAYMDRFLDGPKHVLFIGMNPGPWGMCQTGVPFGYVPAVRDWMGLRGTVQKPEGELSVRPVEGLSCTREEQSGKRWWGLFEELCGNPESFFRSCFVYNLCPLAFFHKSGRNVTPSELKSKAKGEIQTIAEKYLAAALQVLQPKIIISVGRYTEDRVKALVKQNKLDATVIRTLCIPHPSPRSLNNTNWNEKAKRWLEDNDALQQARLANDLKEVPVGCVFVYGPNEGDGVIIARGCNLVNETKNATRHVEFICIDQALEYARAHGFEPPESIFTSISVVVTVEPCIMCAAALLNLGVREIVYGCRNDRFGGSTVLDVARLLKSNIPIRGGVRGDEAMELLKEFYKGENPSAPMPKARTSKKASG</sequence>
<dbReference type="Proteomes" id="UP000000673">
    <property type="component" value="Unassembled WGS sequence"/>
</dbReference>
<keyword evidence="4" id="KW-0378">Hydrolase</keyword>
<evidence type="ECO:0000259" key="9">
    <source>
        <dbReference type="PROSITE" id="PS51747"/>
    </source>
</evidence>
<dbReference type="PROSITE" id="PS51747">
    <property type="entry name" value="CYT_DCMP_DEAMINASES_2"/>
    <property type="match status" value="1"/>
</dbReference>
<evidence type="ECO:0000256" key="5">
    <source>
        <dbReference type="ARBA" id="ARBA00023125"/>
    </source>
</evidence>
<dbReference type="SUPFAM" id="SSF53927">
    <property type="entry name" value="Cytidine deaminase-like"/>
    <property type="match status" value="1"/>
</dbReference>
<dbReference type="CDD" id="cd01285">
    <property type="entry name" value="nucleoside_deaminase"/>
    <property type="match status" value="1"/>
</dbReference>
<evidence type="ECO:0000256" key="6">
    <source>
        <dbReference type="ARBA" id="ARBA00023204"/>
    </source>
</evidence>
<comment type="similarity">
    <text evidence="2">Belongs to the uracil-DNA glycosylase (UDG) superfamily. SMUG1 family.</text>
</comment>
<proteinExistence type="inferred from homology"/>
<evidence type="ECO:0000256" key="4">
    <source>
        <dbReference type="ARBA" id="ARBA00022801"/>
    </source>
</evidence>
<reference evidence="10" key="3">
    <citation type="journal article" date="2013" name="Nucleic Acids Res.">
        <title>The genome of Anopheles darlingi, the main neotropical malaria vector.</title>
        <authorList>
            <person name="Marinotti O."/>
            <person name="Cerqueira G.C."/>
            <person name="de Almeida L.G."/>
            <person name="Ferro M.I."/>
            <person name="Loreto E.L."/>
            <person name="Zaha A."/>
            <person name="Teixeira S.M."/>
            <person name="Wespiser A.R."/>
            <person name="Almeida E Silva A."/>
            <person name="Schlindwein A.D."/>
            <person name="Pacheco A.C."/>
            <person name="Silva A.L."/>
            <person name="Graveley B.R."/>
            <person name="Walenz B.P."/>
            <person name="Lima Bde A."/>
            <person name="Ribeiro C.A."/>
            <person name="Nunes-Silva C.G."/>
            <person name="de Carvalho C.R."/>
            <person name="Soares C.M."/>
            <person name="de Menezes C.B."/>
            <person name="Matiolli C."/>
            <person name="Caffrey D."/>
            <person name="Araujo D.A."/>
            <person name="de Oliveira D.M."/>
            <person name="Golenbock D."/>
            <person name="Grisard E.C."/>
            <person name="Fantinatti-Garboggini F."/>
            <person name="de Carvalho F.M."/>
            <person name="Barcellos F.G."/>
            <person name="Prosdocimi F."/>
            <person name="May G."/>
            <person name="Azevedo Junior G.M."/>
            <person name="Guimaraes G.M."/>
            <person name="Goldman G.H."/>
            <person name="Padilha I.Q."/>
            <person name="Batista Jda S."/>
            <person name="Ferro J.A."/>
            <person name="Ribeiro J.M."/>
            <person name="Fietto J.L."/>
            <person name="Dabbas K.M."/>
            <person name="Cerdeira L."/>
            <person name="Agnez-Lima L.F."/>
            <person name="Brocchi M."/>
            <person name="de Carvalho M.O."/>
            <person name="Teixeira Mde M."/>
            <person name="Diniz Maia Mde M."/>
            <person name="Goldman M.H."/>
            <person name="Cruz Schneider M.P."/>
            <person name="Felipe M.S."/>
            <person name="Hungria M."/>
            <person name="Nicolas M.F."/>
            <person name="Pereira M."/>
            <person name="Montes M.A."/>
            <person name="Cantao M.E."/>
            <person name="Vincentz M."/>
            <person name="Rafael M.S."/>
            <person name="Silverman N."/>
            <person name="Stoco P.H."/>
            <person name="Souza R.C."/>
            <person name="Vicentini R."/>
            <person name="Gazzinelli R.T."/>
            <person name="Neves Rde O."/>
            <person name="Silva R."/>
            <person name="Astolfi-Filho S."/>
            <person name="Maciel T.E."/>
            <person name="Urmenyi T.P."/>
            <person name="Tadei W.P."/>
            <person name="Camargo E.P."/>
            <person name="de Vasconcelos A.T."/>
        </authorList>
    </citation>
    <scope>NUCLEOTIDE SEQUENCE</scope>
</reference>
<dbReference type="OMA" id="NIREVVY"/>
<gene>
    <name evidence="10" type="ORF">AND_006869</name>
</gene>
<dbReference type="SUPFAM" id="SSF52141">
    <property type="entry name" value="Uracil-DNA glycosylase-like"/>
    <property type="match status" value="1"/>
</dbReference>
<dbReference type="EMBL" id="ADMH02001676">
    <property type="protein sequence ID" value="ETN61469.1"/>
    <property type="molecule type" value="Genomic_DNA"/>
</dbReference>
<keyword evidence="3" id="KW-0227">DNA damage</keyword>
<dbReference type="VEuPathDB" id="VectorBase:ADAR2_011822"/>
<reference evidence="10" key="2">
    <citation type="submission" date="2010-05" db="EMBL/GenBank/DDBJ databases">
        <authorList>
            <person name="Almeida L.G."/>
            <person name="Nicolas M.F."/>
            <person name="Souza R.C."/>
            <person name="Vasconcelos A.T.R."/>
        </authorList>
    </citation>
    <scope>NUCLEOTIDE SEQUENCE</scope>
</reference>
<dbReference type="eggNOG" id="KOG1018">
    <property type="taxonomic scope" value="Eukaryota"/>
</dbReference>
<dbReference type="FunCoup" id="W5JF89">
    <property type="interactions" value="749"/>
</dbReference>
<keyword evidence="5" id="KW-0238">DNA-binding</keyword>
<dbReference type="GO" id="GO:0017065">
    <property type="term" value="F:single-strand selective uracil DNA N-glycosylase activity"/>
    <property type="evidence" value="ECO:0007669"/>
    <property type="project" value="InterPro"/>
</dbReference>
<protein>
    <submittedName>
        <fullName evidence="10">Single-strand selective monofunctional uracil DNA glycosylase</fullName>
    </submittedName>
</protein>
<evidence type="ECO:0000256" key="3">
    <source>
        <dbReference type="ARBA" id="ARBA00022763"/>
    </source>
</evidence>
<dbReference type="InterPro" id="IPR005122">
    <property type="entry name" value="Uracil-DNA_glycosylase-like"/>
</dbReference>
<dbReference type="GO" id="GO:0006284">
    <property type="term" value="P:base-excision repair"/>
    <property type="evidence" value="ECO:0007669"/>
    <property type="project" value="InterPro"/>
</dbReference>
<dbReference type="Pfam" id="PF00383">
    <property type="entry name" value="dCMP_cyt_deam_1"/>
    <property type="match status" value="1"/>
</dbReference>
<accession>W5JF89</accession>
<evidence type="ECO:0000256" key="8">
    <source>
        <dbReference type="SAM" id="MobiDB-lite"/>
    </source>
</evidence>
<dbReference type="GO" id="GO:0003677">
    <property type="term" value="F:DNA binding"/>
    <property type="evidence" value="ECO:0007669"/>
    <property type="project" value="UniProtKB-KW"/>
</dbReference>
<dbReference type="GO" id="GO:0000703">
    <property type="term" value="F:oxidized pyrimidine nucleobase lesion DNA N-glycosylase activity"/>
    <property type="evidence" value="ECO:0007669"/>
    <property type="project" value="TreeGrafter"/>
</dbReference>
<dbReference type="PANTHER" id="PTHR13235">
    <property type="entry name" value="SINGLE-STRAND SELECTIVE MONOFUNCTIONAL URACIL DNA GLYCOSYLASE"/>
    <property type="match status" value="1"/>
</dbReference>
<dbReference type="Gene3D" id="3.40.470.10">
    <property type="entry name" value="Uracil-DNA glycosylase-like domain"/>
    <property type="match status" value="1"/>
</dbReference>
<dbReference type="VEuPathDB" id="VectorBase:ADAC006869"/>
<name>W5JF89_ANODA</name>
<evidence type="ECO:0000313" key="10">
    <source>
        <dbReference type="EMBL" id="ETN61469.1"/>
    </source>
</evidence>
<evidence type="ECO:0000256" key="1">
    <source>
        <dbReference type="ARBA" id="ARBA00004123"/>
    </source>
</evidence>
<feature type="domain" description="CMP/dCMP-type deaminase" evidence="9">
    <location>
        <begin position="307"/>
        <end position="425"/>
    </location>
</feature>
<comment type="subcellular location">
    <subcellularLocation>
        <location evidence="1">Nucleus</location>
    </subcellularLocation>
</comment>
<dbReference type="HOGENOM" id="CLU_045588_0_0_1"/>
<dbReference type="AlphaFoldDB" id="W5JF89"/>
<evidence type="ECO:0000313" key="11">
    <source>
        <dbReference type="EnsemblMetazoa" id="ADAC006869-PA"/>
    </source>
</evidence>
<reference evidence="11" key="4">
    <citation type="submission" date="2015-06" db="UniProtKB">
        <authorList>
            <consortium name="EnsemblMetazoa"/>
        </authorList>
    </citation>
    <scope>IDENTIFICATION</scope>
</reference>
<dbReference type="PANTHER" id="PTHR13235:SF2">
    <property type="entry name" value="SINGLE-STRAND SELECTIVE MONOFUNCTIONAL URACIL DNA GLYCOSYLASE"/>
    <property type="match status" value="1"/>
</dbReference>
<evidence type="ECO:0000256" key="2">
    <source>
        <dbReference type="ARBA" id="ARBA00007889"/>
    </source>
</evidence>
<dbReference type="STRING" id="43151.W5JF89"/>
<dbReference type="Pfam" id="PF03167">
    <property type="entry name" value="UDG"/>
    <property type="match status" value="1"/>
</dbReference>
<dbReference type="EnsemblMetazoa" id="ADAC006869-RA">
    <property type="protein sequence ID" value="ADAC006869-PA"/>
    <property type="gene ID" value="ADAC006869"/>
</dbReference>
<keyword evidence="6" id="KW-0234">DNA repair</keyword>
<dbReference type="InterPro" id="IPR039134">
    <property type="entry name" value="SMUG1"/>
</dbReference>
<keyword evidence="12" id="KW-1185">Reference proteome</keyword>
<evidence type="ECO:0000313" key="12">
    <source>
        <dbReference type="Proteomes" id="UP000000673"/>
    </source>
</evidence>
<dbReference type="Gene3D" id="3.40.140.10">
    <property type="entry name" value="Cytidine Deaminase, domain 2"/>
    <property type="match status" value="1"/>
</dbReference>
<organism evidence="10">
    <name type="scientific">Anopheles darlingi</name>
    <name type="common">Mosquito</name>
    <dbReference type="NCBI Taxonomy" id="43151"/>
    <lineage>
        <taxon>Eukaryota</taxon>
        <taxon>Metazoa</taxon>
        <taxon>Ecdysozoa</taxon>
        <taxon>Arthropoda</taxon>
        <taxon>Hexapoda</taxon>
        <taxon>Insecta</taxon>
        <taxon>Pterygota</taxon>
        <taxon>Neoptera</taxon>
        <taxon>Endopterygota</taxon>
        <taxon>Diptera</taxon>
        <taxon>Nematocera</taxon>
        <taxon>Culicoidea</taxon>
        <taxon>Culicidae</taxon>
        <taxon>Anophelinae</taxon>
        <taxon>Anopheles</taxon>
    </lineage>
</organism>
<dbReference type="InterPro" id="IPR002125">
    <property type="entry name" value="CMP_dCMP_dom"/>
</dbReference>